<feature type="transmembrane region" description="Helical" evidence="1">
    <location>
        <begin position="9"/>
        <end position="27"/>
    </location>
</feature>
<dbReference type="EMBL" id="LAZR01015666">
    <property type="protein sequence ID" value="KKM07931.1"/>
    <property type="molecule type" value="Genomic_DNA"/>
</dbReference>
<reference evidence="2" key="1">
    <citation type="journal article" date="2015" name="Nature">
        <title>Complex archaea that bridge the gap between prokaryotes and eukaryotes.</title>
        <authorList>
            <person name="Spang A."/>
            <person name="Saw J.H."/>
            <person name="Jorgensen S.L."/>
            <person name="Zaremba-Niedzwiedzka K."/>
            <person name="Martijn J."/>
            <person name="Lind A.E."/>
            <person name="van Eijk R."/>
            <person name="Schleper C."/>
            <person name="Guy L."/>
            <person name="Ettema T.J."/>
        </authorList>
    </citation>
    <scope>NUCLEOTIDE SEQUENCE</scope>
</reference>
<evidence type="ECO:0000256" key="1">
    <source>
        <dbReference type="SAM" id="Phobius"/>
    </source>
</evidence>
<keyword evidence="1" id="KW-0472">Membrane</keyword>
<keyword evidence="1" id="KW-0812">Transmembrane</keyword>
<evidence type="ECO:0000313" key="2">
    <source>
        <dbReference type="EMBL" id="KKM07931.1"/>
    </source>
</evidence>
<sequence>MKTKLEKRLIVIIMVLVMFLISAYVKVGGLHVLMPGETIRIGCIVDHLTWEDTGTEYISGYTVLTGKAECWINTTQ</sequence>
<gene>
    <name evidence="2" type="ORF">LCGC14_1729000</name>
</gene>
<dbReference type="AlphaFoldDB" id="A0A0F9JQQ7"/>
<name>A0A0F9JQQ7_9ZZZZ</name>
<protein>
    <submittedName>
        <fullName evidence="2">Uncharacterized protein</fullName>
    </submittedName>
</protein>
<organism evidence="2">
    <name type="scientific">marine sediment metagenome</name>
    <dbReference type="NCBI Taxonomy" id="412755"/>
    <lineage>
        <taxon>unclassified sequences</taxon>
        <taxon>metagenomes</taxon>
        <taxon>ecological metagenomes</taxon>
    </lineage>
</organism>
<proteinExistence type="predicted"/>
<accession>A0A0F9JQQ7</accession>
<comment type="caution">
    <text evidence="2">The sequence shown here is derived from an EMBL/GenBank/DDBJ whole genome shotgun (WGS) entry which is preliminary data.</text>
</comment>
<keyword evidence="1" id="KW-1133">Transmembrane helix</keyword>